<evidence type="ECO:0000256" key="3">
    <source>
        <dbReference type="ARBA" id="ARBA00018949"/>
    </source>
</evidence>
<dbReference type="GO" id="GO:0000902">
    <property type="term" value="P:cell morphogenesis"/>
    <property type="evidence" value="ECO:0007669"/>
    <property type="project" value="TreeGrafter"/>
</dbReference>
<dbReference type="InterPro" id="IPR002126">
    <property type="entry name" value="Cadherin-like_dom"/>
</dbReference>
<protein>
    <recommendedName>
        <fullName evidence="3">Cadherin-13</fullName>
    </recommendedName>
</protein>
<keyword evidence="13" id="KW-0325">Glycoprotein</keyword>
<dbReference type="InterPro" id="IPR015919">
    <property type="entry name" value="Cadherin-like_sf"/>
</dbReference>
<evidence type="ECO:0000256" key="13">
    <source>
        <dbReference type="ARBA" id="ARBA00023180"/>
    </source>
</evidence>
<accession>A0A3B4Z3T2</accession>
<dbReference type="GO" id="GO:0016339">
    <property type="term" value="P:calcium-dependent cell-cell adhesion via plasma membrane cell adhesion molecules"/>
    <property type="evidence" value="ECO:0007669"/>
    <property type="project" value="TreeGrafter"/>
</dbReference>
<evidence type="ECO:0000256" key="2">
    <source>
        <dbReference type="ARBA" id="ARBA00011555"/>
    </source>
</evidence>
<evidence type="ECO:0000256" key="14">
    <source>
        <dbReference type="ARBA" id="ARBA00023288"/>
    </source>
</evidence>
<evidence type="ECO:0000313" key="18">
    <source>
        <dbReference type="Ensembl" id="ENSSPAP00000001314.1"/>
    </source>
</evidence>
<evidence type="ECO:0000259" key="17">
    <source>
        <dbReference type="PROSITE" id="PS50268"/>
    </source>
</evidence>
<comment type="subunit">
    <text evidence="2">By contrast to classical cadherins, homodimerization in trans is not mediated by cadherin EC1 domain strand-swapping, but instead through a homophilic adhesive interface which joins two elongated EC1-EC2 domains through a region near their Ca2+-binding sites to form a tetrahedral, X-like shape.</text>
</comment>
<comment type="subcellular location">
    <subcellularLocation>
        <location evidence="1">Cell membrane</location>
        <topology evidence="1">Lipid-anchor</topology>
        <topology evidence="1">GPI-anchor</topology>
    </subcellularLocation>
</comment>
<dbReference type="GO" id="GO:0016477">
    <property type="term" value="P:cell migration"/>
    <property type="evidence" value="ECO:0007669"/>
    <property type="project" value="TreeGrafter"/>
</dbReference>
<dbReference type="STRING" id="144197.ENSSPAP00000001314"/>
<dbReference type="GO" id="GO:0005509">
    <property type="term" value="F:calcium ion binding"/>
    <property type="evidence" value="ECO:0007669"/>
    <property type="project" value="UniProtKB-UniRule"/>
</dbReference>
<keyword evidence="4" id="KW-1003">Cell membrane</keyword>
<evidence type="ECO:0000256" key="9">
    <source>
        <dbReference type="ARBA" id="ARBA00022737"/>
    </source>
</evidence>
<dbReference type="GO" id="GO:0044331">
    <property type="term" value="P:cell-cell adhesion mediated by cadherin"/>
    <property type="evidence" value="ECO:0007669"/>
    <property type="project" value="TreeGrafter"/>
</dbReference>
<dbReference type="PANTHER" id="PTHR24027:SF80">
    <property type="entry name" value="CADHERIN-13"/>
    <property type="match status" value="1"/>
</dbReference>
<dbReference type="GO" id="GO:0034332">
    <property type="term" value="P:adherens junction organization"/>
    <property type="evidence" value="ECO:0007669"/>
    <property type="project" value="TreeGrafter"/>
</dbReference>
<dbReference type="GO" id="GO:0045296">
    <property type="term" value="F:cadherin binding"/>
    <property type="evidence" value="ECO:0007669"/>
    <property type="project" value="TreeGrafter"/>
</dbReference>
<dbReference type="GO" id="GO:0005912">
    <property type="term" value="C:adherens junction"/>
    <property type="evidence" value="ECO:0007669"/>
    <property type="project" value="TreeGrafter"/>
</dbReference>
<evidence type="ECO:0000256" key="5">
    <source>
        <dbReference type="ARBA" id="ARBA00022622"/>
    </source>
</evidence>
<evidence type="ECO:0000256" key="12">
    <source>
        <dbReference type="ARBA" id="ARBA00023136"/>
    </source>
</evidence>
<dbReference type="PROSITE" id="PS50268">
    <property type="entry name" value="CADHERIN_2"/>
    <property type="match status" value="1"/>
</dbReference>
<evidence type="ECO:0000256" key="7">
    <source>
        <dbReference type="ARBA" id="ARBA00022723"/>
    </source>
</evidence>
<evidence type="ECO:0000256" key="1">
    <source>
        <dbReference type="ARBA" id="ARBA00004609"/>
    </source>
</evidence>
<sequence length="232" mass="25531">MLLSQHIISEFSRNSECMAAVQRSLEFNFDDCAGNEDVAFDVSDPSFGVDGDLNLVPRQDVAYSAPVLFVHGVSAHADDMAQVDVTGLPLPSLDFFFFNFILFAQTSPFLPYRSKRSLLVPPMIVTENQRAPFPRIIGRKVGNQIFRLTGPGADQDPKGLFTIDIDTGDVSVSRSLDREAIDSYLVSIELTLACLPLEKMNLESNLFPSRPILASSQISVKRFHAGNCKEAG</sequence>
<dbReference type="GO" id="GO:0098552">
    <property type="term" value="C:side of membrane"/>
    <property type="evidence" value="ECO:0007669"/>
    <property type="project" value="UniProtKB-KW"/>
</dbReference>
<keyword evidence="6" id="KW-0165">Cleavage on pair of basic residues</keyword>
<proteinExistence type="predicted"/>
<keyword evidence="12" id="KW-0472">Membrane</keyword>
<keyword evidence="11" id="KW-0130">Cell adhesion</keyword>
<keyword evidence="14" id="KW-0449">Lipoprotein</keyword>
<dbReference type="Pfam" id="PF08758">
    <property type="entry name" value="Cadherin_pro"/>
    <property type="match status" value="1"/>
</dbReference>
<dbReference type="InterPro" id="IPR039808">
    <property type="entry name" value="Cadherin"/>
</dbReference>
<dbReference type="GO" id="GO:0008013">
    <property type="term" value="F:beta-catenin binding"/>
    <property type="evidence" value="ECO:0007669"/>
    <property type="project" value="TreeGrafter"/>
</dbReference>
<evidence type="ECO:0000256" key="4">
    <source>
        <dbReference type="ARBA" id="ARBA00022475"/>
    </source>
</evidence>
<evidence type="ECO:0000256" key="11">
    <source>
        <dbReference type="ARBA" id="ARBA00022889"/>
    </source>
</evidence>
<keyword evidence="7" id="KW-0479">Metal-binding</keyword>
<dbReference type="GO" id="GO:0016342">
    <property type="term" value="C:catenin complex"/>
    <property type="evidence" value="ECO:0007669"/>
    <property type="project" value="TreeGrafter"/>
</dbReference>
<keyword evidence="8" id="KW-0732">Signal</keyword>
<evidence type="ECO:0000256" key="10">
    <source>
        <dbReference type="ARBA" id="ARBA00022837"/>
    </source>
</evidence>
<reference evidence="18" key="1">
    <citation type="submission" date="2023-09" db="UniProtKB">
        <authorList>
            <consortium name="Ensembl"/>
        </authorList>
    </citation>
    <scope>IDENTIFICATION</scope>
</reference>
<keyword evidence="5" id="KW-0336">GPI-anchor</keyword>
<dbReference type="FunFam" id="2.60.40.60:FF:000011">
    <property type="entry name" value="Cadherin 1"/>
    <property type="match status" value="1"/>
</dbReference>
<dbReference type="Gene3D" id="2.60.40.60">
    <property type="entry name" value="Cadherins"/>
    <property type="match status" value="2"/>
</dbReference>
<feature type="domain" description="Cadherin" evidence="17">
    <location>
        <begin position="146"/>
        <end position="191"/>
    </location>
</feature>
<dbReference type="GO" id="GO:0007156">
    <property type="term" value="P:homophilic cell adhesion via plasma membrane adhesion molecules"/>
    <property type="evidence" value="ECO:0007669"/>
    <property type="project" value="InterPro"/>
</dbReference>
<name>A0A3B4Z3T2_9TELE</name>
<organism evidence="18">
    <name type="scientific">Stegastes partitus</name>
    <name type="common">bicolor damselfish</name>
    <dbReference type="NCBI Taxonomy" id="144197"/>
    <lineage>
        <taxon>Eukaryota</taxon>
        <taxon>Metazoa</taxon>
        <taxon>Chordata</taxon>
        <taxon>Craniata</taxon>
        <taxon>Vertebrata</taxon>
        <taxon>Euteleostomi</taxon>
        <taxon>Actinopterygii</taxon>
        <taxon>Neopterygii</taxon>
        <taxon>Teleostei</taxon>
        <taxon>Neoteleostei</taxon>
        <taxon>Acanthomorphata</taxon>
        <taxon>Ovalentaria</taxon>
        <taxon>Pomacentridae</taxon>
        <taxon>Stegastes</taxon>
    </lineage>
</organism>
<dbReference type="PANTHER" id="PTHR24027">
    <property type="entry name" value="CADHERIN-23"/>
    <property type="match status" value="1"/>
</dbReference>
<dbReference type="GeneTree" id="ENSGT00940000155218"/>
<dbReference type="Ensembl" id="ENSSPAT00000001339.1">
    <property type="protein sequence ID" value="ENSSPAP00000001314.1"/>
    <property type="gene ID" value="ENSSPAG00000001004.1"/>
</dbReference>
<dbReference type="InterPro" id="IPR014868">
    <property type="entry name" value="Cadherin_pro_dom"/>
</dbReference>
<comment type="function">
    <text evidence="15">Cadherins are calcium-dependent cell adhesion proteins. They preferentially interact with themselves in a homophilic manner in connecting cells; cadherins may thus contribute to the sorting of heterogeneous cell types. May act as a negative regulator of neural cell growth.</text>
</comment>
<evidence type="ECO:0000256" key="15">
    <source>
        <dbReference type="ARBA" id="ARBA00025461"/>
    </source>
</evidence>
<dbReference type="SUPFAM" id="SSF49313">
    <property type="entry name" value="Cadherin-like"/>
    <property type="match status" value="1"/>
</dbReference>
<evidence type="ECO:0000256" key="16">
    <source>
        <dbReference type="PROSITE-ProRule" id="PRU00043"/>
    </source>
</evidence>
<dbReference type="GO" id="GO:0007043">
    <property type="term" value="P:cell-cell junction assembly"/>
    <property type="evidence" value="ECO:0007669"/>
    <property type="project" value="TreeGrafter"/>
</dbReference>
<evidence type="ECO:0000256" key="6">
    <source>
        <dbReference type="ARBA" id="ARBA00022685"/>
    </source>
</evidence>
<keyword evidence="10 16" id="KW-0106">Calcium</keyword>
<evidence type="ECO:0000256" key="8">
    <source>
        <dbReference type="ARBA" id="ARBA00022729"/>
    </source>
</evidence>
<keyword evidence="9" id="KW-0677">Repeat</keyword>
<dbReference type="CDD" id="cd11304">
    <property type="entry name" value="Cadherin_repeat"/>
    <property type="match status" value="1"/>
</dbReference>
<dbReference type="AlphaFoldDB" id="A0A3B4Z3T2"/>